<feature type="transmembrane region" description="Helical" evidence="7">
    <location>
        <begin position="155"/>
        <end position="174"/>
    </location>
</feature>
<dbReference type="EMBL" id="JAULSW010000002">
    <property type="protein sequence ID" value="KAK3391161.1"/>
    <property type="molecule type" value="Genomic_DNA"/>
</dbReference>
<sequence>MTTYNTSALNYTWLVWLLIQVPIILLIDGLHFLFPSWVYELAGSPLHFAHRTKQDYITSTNDAIAQWSPEGINGENAWIGFFLYAEIFTTLPVVLYAIWHLGVRRRGTSGATELVLLVYGYHVALSTAMCIYSVLFWDPAVYSREAKRTLILQYYAPWLAVPTLIFFDMASRLFKRFRAADAALATKKVQ</sequence>
<feature type="transmembrane region" description="Helical" evidence="7">
    <location>
        <begin position="12"/>
        <end position="34"/>
    </location>
</feature>
<reference evidence="9" key="1">
    <citation type="journal article" date="2023" name="Mol. Phylogenet. Evol.">
        <title>Genome-scale phylogeny and comparative genomics of the fungal order Sordariales.</title>
        <authorList>
            <person name="Hensen N."/>
            <person name="Bonometti L."/>
            <person name="Westerberg I."/>
            <person name="Brannstrom I.O."/>
            <person name="Guillou S."/>
            <person name="Cros-Aarteil S."/>
            <person name="Calhoun S."/>
            <person name="Haridas S."/>
            <person name="Kuo A."/>
            <person name="Mondo S."/>
            <person name="Pangilinan J."/>
            <person name="Riley R."/>
            <person name="LaButti K."/>
            <person name="Andreopoulos B."/>
            <person name="Lipzen A."/>
            <person name="Chen C."/>
            <person name="Yan M."/>
            <person name="Daum C."/>
            <person name="Ng V."/>
            <person name="Clum A."/>
            <person name="Steindorff A."/>
            <person name="Ohm R.A."/>
            <person name="Martin F."/>
            <person name="Silar P."/>
            <person name="Natvig D.O."/>
            <person name="Lalanne C."/>
            <person name="Gautier V."/>
            <person name="Ament-Velasquez S.L."/>
            <person name="Kruys A."/>
            <person name="Hutchinson M.I."/>
            <person name="Powell A.J."/>
            <person name="Barry K."/>
            <person name="Miller A.N."/>
            <person name="Grigoriev I.V."/>
            <person name="Debuchy R."/>
            <person name="Gladieux P."/>
            <person name="Hiltunen Thoren M."/>
            <person name="Johannesson H."/>
        </authorList>
    </citation>
    <scope>NUCLEOTIDE SEQUENCE</scope>
    <source>
        <strain evidence="9">CBS 232.78</strain>
    </source>
</reference>
<comment type="subcellular location">
    <subcellularLocation>
        <location evidence="1">Endoplasmic reticulum membrane</location>
        <topology evidence="1">Multi-pass membrane protein</topology>
    </subcellularLocation>
</comment>
<keyword evidence="10" id="KW-1185">Reference proteome</keyword>
<dbReference type="GO" id="GO:0005789">
    <property type="term" value="C:endoplasmic reticulum membrane"/>
    <property type="evidence" value="ECO:0007669"/>
    <property type="project" value="UniProtKB-SubCell"/>
</dbReference>
<dbReference type="Proteomes" id="UP001285441">
    <property type="component" value="Unassembled WGS sequence"/>
</dbReference>
<evidence type="ECO:0000313" key="10">
    <source>
        <dbReference type="Proteomes" id="UP001285441"/>
    </source>
</evidence>
<keyword evidence="3 7" id="KW-0812">Transmembrane</keyword>
<evidence type="ECO:0000256" key="7">
    <source>
        <dbReference type="PIRNR" id="PIRNR031032"/>
    </source>
</evidence>
<dbReference type="PIRSF" id="PIRSF031032">
    <property type="entry name" value="TMP_97_prd"/>
    <property type="match status" value="1"/>
</dbReference>
<evidence type="ECO:0000256" key="2">
    <source>
        <dbReference type="ARBA" id="ARBA00009096"/>
    </source>
</evidence>
<feature type="transmembrane region" description="Helical" evidence="7">
    <location>
        <begin position="77"/>
        <end position="102"/>
    </location>
</feature>
<feature type="transmembrane region" description="Helical" evidence="7">
    <location>
        <begin position="114"/>
        <end position="135"/>
    </location>
</feature>
<evidence type="ECO:0000256" key="6">
    <source>
        <dbReference type="ARBA" id="ARBA00023136"/>
    </source>
</evidence>
<accession>A0AAE0U4Z5</accession>
<gene>
    <name evidence="9" type="ORF">B0H63DRAFT_132781</name>
</gene>
<dbReference type="InterPro" id="IPR016964">
    <property type="entry name" value="Sigma2_recept"/>
</dbReference>
<dbReference type="AlphaFoldDB" id="A0AAE0U4Z5"/>
<proteinExistence type="inferred from homology"/>
<keyword evidence="6 7" id="KW-0472">Membrane</keyword>
<keyword evidence="4 7" id="KW-0256">Endoplasmic reticulum</keyword>
<evidence type="ECO:0000256" key="3">
    <source>
        <dbReference type="ARBA" id="ARBA00022692"/>
    </source>
</evidence>
<dbReference type="PANTHER" id="PTHR31204:SF1">
    <property type="entry name" value="SIGMA INTRACELLULAR RECEPTOR 2"/>
    <property type="match status" value="1"/>
</dbReference>
<evidence type="ECO:0000256" key="4">
    <source>
        <dbReference type="ARBA" id="ARBA00022824"/>
    </source>
</evidence>
<evidence type="ECO:0000256" key="5">
    <source>
        <dbReference type="ARBA" id="ARBA00022989"/>
    </source>
</evidence>
<keyword evidence="5 7" id="KW-1133">Transmembrane helix</keyword>
<dbReference type="InterPro" id="IPR051987">
    <property type="entry name" value="Sigma-2_receptor-like"/>
</dbReference>
<dbReference type="PROSITE" id="PS51751">
    <property type="entry name" value="EXPERA"/>
    <property type="match status" value="1"/>
</dbReference>
<comment type="caution">
    <text evidence="9">The sequence shown here is derived from an EMBL/GenBank/DDBJ whole genome shotgun (WGS) entry which is preliminary data.</text>
</comment>
<name>A0AAE0U4Z5_9PEZI</name>
<dbReference type="PANTHER" id="PTHR31204">
    <property type="entry name" value="SIGMA INTRACELLULAR RECEPTOR 2"/>
    <property type="match status" value="1"/>
</dbReference>
<dbReference type="InterPro" id="IPR033118">
    <property type="entry name" value="EXPERA"/>
</dbReference>
<evidence type="ECO:0000313" key="9">
    <source>
        <dbReference type="EMBL" id="KAK3391161.1"/>
    </source>
</evidence>
<feature type="domain" description="EXPERA" evidence="8">
    <location>
        <begin position="9"/>
        <end position="166"/>
    </location>
</feature>
<reference evidence="9" key="2">
    <citation type="submission" date="2023-06" db="EMBL/GenBank/DDBJ databases">
        <authorList>
            <consortium name="Lawrence Berkeley National Laboratory"/>
            <person name="Haridas S."/>
            <person name="Hensen N."/>
            <person name="Bonometti L."/>
            <person name="Westerberg I."/>
            <person name="Brannstrom I.O."/>
            <person name="Guillou S."/>
            <person name="Cros-Aarteil S."/>
            <person name="Calhoun S."/>
            <person name="Kuo A."/>
            <person name="Mondo S."/>
            <person name="Pangilinan J."/>
            <person name="Riley R."/>
            <person name="LaButti K."/>
            <person name="Andreopoulos B."/>
            <person name="Lipzen A."/>
            <person name="Chen C."/>
            <person name="Yanf M."/>
            <person name="Daum C."/>
            <person name="Ng V."/>
            <person name="Clum A."/>
            <person name="Steindorff A."/>
            <person name="Ohm R."/>
            <person name="Martin F."/>
            <person name="Silar P."/>
            <person name="Natvig D."/>
            <person name="Lalanne C."/>
            <person name="Gautier V."/>
            <person name="Ament-velasquez S.L."/>
            <person name="Kruys A."/>
            <person name="Hutchinson M.I."/>
            <person name="Powell A.J."/>
            <person name="Barry K."/>
            <person name="Miller A.N."/>
            <person name="Grigoriev I.V."/>
            <person name="Debuchy R."/>
            <person name="Gladieux P."/>
            <person name="Thoren M.H."/>
            <person name="Johannesson H."/>
        </authorList>
    </citation>
    <scope>NUCLEOTIDE SEQUENCE</scope>
    <source>
        <strain evidence="9">CBS 232.78</strain>
    </source>
</reference>
<comment type="similarity">
    <text evidence="2">Belongs to the TMEM97/sigma-2 receptor family.</text>
</comment>
<protein>
    <recommendedName>
        <fullName evidence="7">Efficient mitochondria targeting-associated protein 19</fullName>
    </recommendedName>
</protein>
<evidence type="ECO:0000256" key="1">
    <source>
        <dbReference type="ARBA" id="ARBA00004477"/>
    </source>
</evidence>
<organism evidence="9 10">
    <name type="scientific">Podospora didyma</name>
    <dbReference type="NCBI Taxonomy" id="330526"/>
    <lineage>
        <taxon>Eukaryota</taxon>
        <taxon>Fungi</taxon>
        <taxon>Dikarya</taxon>
        <taxon>Ascomycota</taxon>
        <taxon>Pezizomycotina</taxon>
        <taxon>Sordariomycetes</taxon>
        <taxon>Sordariomycetidae</taxon>
        <taxon>Sordariales</taxon>
        <taxon>Podosporaceae</taxon>
        <taxon>Podospora</taxon>
    </lineage>
</organism>
<dbReference type="Pfam" id="PF05241">
    <property type="entry name" value="EBP"/>
    <property type="match status" value="1"/>
</dbReference>
<evidence type="ECO:0000259" key="8">
    <source>
        <dbReference type="PROSITE" id="PS51751"/>
    </source>
</evidence>